<dbReference type="EC" id="2.7.13.3" evidence="2"/>
<keyword evidence="4" id="KW-0808">Transferase</keyword>
<dbReference type="Gene3D" id="1.20.5.1930">
    <property type="match status" value="1"/>
</dbReference>
<dbReference type="SUPFAM" id="SSF55874">
    <property type="entry name" value="ATPase domain of HSP90 chaperone/DNA topoisomerase II/histidine kinase"/>
    <property type="match status" value="1"/>
</dbReference>
<evidence type="ECO:0000256" key="5">
    <source>
        <dbReference type="ARBA" id="ARBA00022741"/>
    </source>
</evidence>
<dbReference type="Proteomes" id="UP000320160">
    <property type="component" value="Unassembled WGS sequence"/>
</dbReference>
<dbReference type="PANTHER" id="PTHR24421">
    <property type="entry name" value="NITRATE/NITRITE SENSOR PROTEIN NARX-RELATED"/>
    <property type="match status" value="1"/>
</dbReference>
<dbReference type="OrthoDB" id="9797605at2"/>
<dbReference type="PANTHER" id="PTHR24421:SF10">
    <property type="entry name" value="NITRATE_NITRITE SENSOR PROTEIN NARQ"/>
    <property type="match status" value="1"/>
</dbReference>
<keyword evidence="6 11" id="KW-0418">Kinase</keyword>
<dbReference type="GO" id="GO:0016020">
    <property type="term" value="C:membrane"/>
    <property type="evidence" value="ECO:0007669"/>
    <property type="project" value="InterPro"/>
</dbReference>
<evidence type="ECO:0000259" key="10">
    <source>
        <dbReference type="Pfam" id="PF07730"/>
    </source>
</evidence>
<keyword evidence="5" id="KW-0547">Nucleotide-binding</keyword>
<evidence type="ECO:0000256" key="4">
    <source>
        <dbReference type="ARBA" id="ARBA00022679"/>
    </source>
</evidence>
<dbReference type="InterPro" id="IPR011712">
    <property type="entry name" value="Sig_transdc_His_kin_sub3_dim/P"/>
</dbReference>
<dbReference type="Pfam" id="PF02518">
    <property type="entry name" value="HATPase_c"/>
    <property type="match status" value="1"/>
</dbReference>
<dbReference type="AlphaFoldDB" id="A0A553WJU3"/>
<accession>A0A553WJU3</accession>
<evidence type="ECO:0000256" key="7">
    <source>
        <dbReference type="ARBA" id="ARBA00022840"/>
    </source>
</evidence>
<evidence type="ECO:0000256" key="2">
    <source>
        <dbReference type="ARBA" id="ARBA00012438"/>
    </source>
</evidence>
<sequence length="368" mass="39956">MRISSPLLDQQIDTITELRELYRASEARGARLRLLSTSGREMAQATPENSVDVLQRCAERLAFFVGKSRAEISMRAEDAGIAIYAPGEGNHIVGRINIDGLTGLEQIADREDAEAFRMHLELMGATIARMNDAHDRDRLLGTLQERELRLEYLVGRMISAQEEERRRVSQELHDGVAQTATALVRILEGTTTKPNADIPAAERAKLAAIARDLVTELRGVIGGLRPTLLDDLGLEAALVALADALRADGYDVSVSLSKQPVAWPAHLETALFRVAQEAVANIRKHAGSSCRVEIELAVSEKADGSILRIQDFGKGCPSTLVESHSENAGSHVGIEVMRERMTAIGGGLRWTSVPKGGVCVVAQFPVTI</sequence>
<dbReference type="EMBL" id="VKKU01000001">
    <property type="protein sequence ID" value="TSB04962.1"/>
    <property type="molecule type" value="Genomic_DNA"/>
</dbReference>
<dbReference type="Pfam" id="PF07730">
    <property type="entry name" value="HisKA_3"/>
    <property type="match status" value="1"/>
</dbReference>
<evidence type="ECO:0000313" key="11">
    <source>
        <dbReference type="EMBL" id="TSB04962.1"/>
    </source>
</evidence>
<keyword evidence="7" id="KW-0067">ATP-binding</keyword>
<organism evidence="11 12">
    <name type="scientific">Sphingorhabdus contaminans</name>
    <dbReference type="NCBI Taxonomy" id="1343899"/>
    <lineage>
        <taxon>Bacteria</taxon>
        <taxon>Pseudomonadati</taxon>
        <taxon>Pseudomonadota</taxon>
        <taxon>Alphaproteobacteria</taxon>
        <taxon>Sphingomonadales</taxon>
        <taxon>Sphingomonadaceae</taxon>
        <taxon>Sphingorhabdus</taxon>
    </lineage>
</organism>
<dbReference type="RefSeq" id="WP_143775877.1">
    <property type="nucleotide sequence ID" value="NZ_VKKU01000001.1"/>
</dbReference>
<feature type="domain" description="Histidine kinase/HSP90-like ATPase" evidence="9">
    <location>
        <begin position="268"/>
        <end position="367"/>
    </location>
</feature>
<keyword evidence="8" id="KW-0902">Two-component regulatory system</keyword>
<evidence type="ECO:0000256" key="6">
    <source>
        <dbReference type="ARBA" id="ARBA00022777"/>
    </source>
</evidence>
<protein>
    <recommendedName>
        <fullName evidence="2">histidine kinase</fullName>
        <ecNumber evidence="2">2.7.13.3</ecNumber>
    </recommendedName>
</protein>
<evidence type="ECO:0000313" key="12">
    <source>
        <dbReference type="Proteomes" id="UP000320160"/>
    </source>
</evidence>
<dbReference type="InterPro" id="IPR036890">
    <property type="entry name" value="HATPase_C_sf"/>
</dbReference>
<name>A0A553WJU3_9SPHN</name>
<dbReference type="InterPro" id="IPR003594">
    <property type="entry name" value="HATPase_dom"/>
</dbReference>
<proteinExistence type="predicted"/>
<evidence type="ECO:0000256" key="1">
    <source>
        <dbReference type="ARBA" id="ARBA00000085"/>
    </source>
</evidence>
<comment type="catalytic activity">
    <reaction evidence="1">
        <text>ATP + protein L-histidine = ADP + protein N-phospho-L-histidine.</text>
        <dbReference type="EC" id="2.7.13.3"/>
    </reaction>
</comment>
<evidence type="ECO:0000256" key="3">
    <source>
        <dbReference type="ARBA" id="ARBA00022553"/>
    </source>
</evidence>
<dbReference type="Gene3D" id="3.30.565.10">
    <property type="entry name" value="Histidine kinase-like ATPase, C-terminal domain"/>
    <property type="match status" value="1"/>
</dbReference>
<keyword evidence="12" id="KW-1185">Reference proteome</keyword>
<gene>
    <name evidence="11" type="ORF">FOM92_06110</name>
</gene>
<evidence type="ECO:0000259" key="9">
    <source>
        <dbReference type="Pfam" id="PF02518"/>
    </source>
</evidence>
<dbReference type="InterPro" id="IPR050482">
    <property type="entry name" value="Sensor_HK_TwoCompSys"/>
</dbReference>
<dbReference type="GO" id="GO:0005524">
    <property type="term" value="F:ATP binding"/>
    <property type="evidence" value="ECO:0007669"/>
    <property type="project" value="UniProtKB-KW"/>
</dbReference>
<keyword evidence="3" id="KW-0597">Phosphoprotein</keyword>
<dbReference type="CDD" id="cd16917">
    <property type="entry name" value="HATPase_UhpB-NarQ-NarX-like"/>
    <property type="match status" value="1"/>
</dbReference>
<feature type="domain" description="Signal transduction histidine kinase subgroup 3 dimerisation and phosphoacceptor" evidence="10">
    <location>
        <begin position="164"/>
        <end position="228"/>
    </location>
</feature>
<dbReference type="GO" id="GO:0046983">
    <property type="term" value="F:protein dimerization activity"/>
    <property type="evidence" value="ECO:0007669"/>
    <property type="project" value="InterPro"/>
</dbReference>
<dbReference type="GO" id="GO:0000155">
    <property type="term" value="F:phosphorelay sensor kinase activity"/>
    <property type="evidence" value="ECO:0007669"/>
    <property type="project" value="InterPro"/>
</dbReference>
<comment type="caution">
    <text evidence="11">The sequence shown here is derived from an EMBL/GenBank/DDBJ whole genome shotgun (WGS) entry which is preliminary data.</text>
</comment>
<reference evidence="11 12" key="1">
    <citation type="submission" date="2019-07" db="EMBL/GenBank/DDBJ databases">
        <authorList>
            <person name="Park M."/>
        </authorList>
    </citation>
    <scope>NUCLEOTIDE SEQUENCE [LARGE SCALE GENOMIC DNA]</scope>
    <source>
        <strain evidence="11 12">KCTC32445</strain>
    </source>
</reference>
<evidence type="ECO:0000256" key="8">
    <source>
        <dbReference type="ARBA" id="ARBA00023012"/>
    </source>
</evidence>